<proteinExistence type="predicted"/>
<sequence>MFNAPAVAEIDLTIPAKVFRPLALFDKIRRELAPLLKNLRAEDLEESQEHVEPVVLKTLV</sequence>
<accession>A0ABR8F8Z3</accession>
<dbReference type="EMBL" id="JACJTE010000080">
    <property type="protein sequence ID" value="MBD2565345.1"/>
    <property type="molecule type" value="Genomic_DNA"/>
</dbReference>
<dbReference type="Proteomes" id="UP000604661">
    <property type="component" value="Unassembled WGS sequence"/>
</dbReference>
<organism evidence="1 2">
    <name type="scientific">Nostoc linckia FACHB-391</name>
    <dbReference type="NCBI Taxonomy" id="2692906"/>
    <lineage>
        <taxon>Bacteria</taxon>
        <taxon>Bacillati</taxon>
        <taxon>Cyanobacteriota</taxon>
        <taxon>Cyanophyceae</taxon>
        <taxon>Nostocales</taxon>
        <taxon>Nostocaceae</taxon>
        <taxon>Nostoc</taxon>
    </lineage>
</organism>
<keyword evidence="2" id="KW-1185">Reference proteome</keyword>
<gene>
    <name evidence="1" type="ORF">H6G95_33200</name>
</gene>
<evidence type="ECO:0000313" key="2">
    <source>
        <dbReference type="Proteomes" id="UP000604661"/>
    </source>
</evidence>
<name>A0ABR8F8Z3_NOSLI</name>
<protein>
    <submittedName>
        <fullName evidence="1">Uncharacterized protein</fullName>
    </submittedName>
</protein>
<reference evidence="1 2" key="1">
    <citation type="journal article" date="2020" name="ISME J.">
        <title>Comparative genomics reveals insights into cyanobacterial evolution and habitat adaptation.</title>
        <authorList>
            <person name="Chen M.Y."/>
            <person name="Teng W.K."/>
            <person name="Zhao L."/>
            <person name="Hu C.X."/>
            <person name="Zhou Y.K."/>
            <person name="Han B.P."/>
            <person name="Song L.R."/>
            <person name="Shu W.S."/>
        </authorList>
    </citation>
    <scope>NUCLEOTIDE SEQUENCE [LARGE SCALE GENOMIC DNA]</scope>
    <source>
        <strain evidence="1 2">FACHB-391</strain>
    </source>
</reference>
<dbReference type="RefSeq" id="WP_190898642.1">
    <property type="nucleotide sequence ID" value="NZ_JACJTE010000080.1"/>
</dbReference>
<evidence type="ECO:0000313" key="1">
    <source>
        <dbReference type="EMBL" id="MBD2565345.1"/>
    </source>
</evidence>
<comment type="caution">
    <text evidence="1">The sequence shown here is derived from an EMBL/GenBank/DDBJ whole genome shotgun (WGS) entry which is preliminary data.</text>
</comment>